<evidence type="ECO:0000256" key="3">
    <source>
        <dbReference type="ARBA" id="ARBA00022475"/>
    </source>
</evidence>
<dbReference type="GO" id="GO:0071555">
    <property type="term" value="P:cell wall organization"/>
    <property type="evidence" value="ECO:0007669"/>
    <property type="project" value="UniProtKB-KW"/>
</dbReference>
<accession>A0A934P8P8</accession>
<proteinExistence type="inferred from homology"/>
<dbReference type="Pfam" id="PF00905">
    <property type="entry name" value="Transpeptidase"/>
    <property type="match status" value="1"/>
</dbReference>
<evidence type="ECO:0000256" key="9">
    <source>
        <dbReference type="ARBA" id="ARBA00023316"/>
    </source>
</evidence>
<dbReference type="InterPro" id="IPR001460">
    <property type="entry name" value="PCN-bd_Tpept"/>
</dbReference>
<dbReference type="Gene3D" id="3.40.710.10">
    <property type="entry name" value="DD-peptidase/beta-lactamase superfamily"/>
    <property type="match status" value="1"/>
</dbReference>
<dbReference type="EMBL" id="JAENBP010000001">
    <property type="protein sequence ID" value="MBJ8349013.1"/>
    <property type="molecule type" value="Genomic_DNA"/>
</dbReference>
<keyword evidence="7 10" id="KW-1133">Transmembrane helix</keyword>
<dbReference type="InterPro" id="IPR047982">
    <property type="entry name" value="PBP2B"/>
</dbReference>
<evidence type="ECO:0000256" key="4">
    <source>
        <dbReference type="ARBA" id="ARBA00022692"/>
    </source>
</evidence>
<feature type="transmembrane region" description="Helical" evidence="10">
    <location>
        <begin position="21"/>
        <end position="42"/>
    </location>
</feature>
<evidence type="ECO:0000259" key="11">
    <source>
        <dbReference type="Pfam" id="PF00905"/>
    </source>
</evidence>
<comment type="caution">
    <text evidence="13">The sequence shown here is derived from an EMBL/GenBank/DDBJ whole genome shotgun (WGS) entry which is preliminary data.</text>
</comment>
<keyword evidence="9" id="KW-0961">Cell wall biogenesis/degradation</keyword>
<dbReference type="GO" id="GO:0008360">
    <property type="term" value="P:regulation of cell shape"/>
    <property type="evidence" value="ECO:0007669"/>
    <property type="project" value="UniProtKB-KW"/>
</dbReference>
<dbReference type="InterPro" id="IPR036138">
    <property type="entry name" value="PBP_dimer_sf"/>
</dbReference>
<evidence type="ECO:0000256" key="2">
    <source>
        <dbReference type="ARBA" id="ARBA00007171"/>
    </source>
</evidence>
<evidence type="ECO:0000256" key="6">
    <source>
        <dbReference type="ARBA" id="ARBA00022984"/>
    </source>
</evidence>
<dbReference type="InterPro" id="IPR012338">
    <property type="entry name" value="Beta-lactam/transpept-like"/>
</dbReference>
<sequence length="692" mass="76179">MADNQRPTRKNRVKVGKVVANRINLLFFIIVFLFIILILRLADMQLINKEFYTSKITALTTYTVTTSNPRGQIYDANGVPLAKNNINEVVAYTRNYTSTAQEIRETAQKLSDYVTISDVTVSERDKKDYYLALPSNYQDIYETLSDDQKYDEFGNKLAESVIYKNAVDAVAENLITFSDEELKVVSLFSQMNATPTFNTSFLKTDAITPKEIAMVASNQSKLPGISIQSTWDRMVSDNSLADVIGTISTEKTGLPAEELDDYLKKGYSLNDRVGTSYLEKSYEDYLQGKRTTRQIVVNKKGQVVSDNIETQGQQGNNLKLTVDLKFQEGVEDILKRYFDSELALQNTQNSEGIYAVVLDVDTGAILSMAGYQHDIKTGSLQKNALGTITEVFTPGSVVKGATISAGFEHQVIAGNQTLFDQAIQLANSVPIKSWFTTNPLPITASQALEYSSNTYMVQVALKILGQEYVPGMVLTTDNTKEAMIKLRESFAQYGLGVSTGIDLPGESSGFIPEEFDVANYLTESFGQFDNYTTMQLAQYAATVANGGNRLAPHLVEGIYQQESNGELGELIESIQPKSLNTVAISPEEMAIIQDGFFQVVNSDSQLSTGRKIGQGANVSISAKTGTAESYVKDKDGKLVYTSNLNVVAYAPSDNPKIAVAVVLPHESDLTGTVSHDITRDIVNLYHSMNPMN</sequence>
<dbReference type="PANTHER" id="PTHR30627">
    <property type="entry name" value="PEPTIDOGLYCAN D,D-TRANSPEPTIDASE"/>
    <property type="match status" value="1"/>
</dbReference>
<evidence type="ECO:0000256" key="8">
    <source>
        <dbReference type="ARBA" id="ARBA00023136"/>
    </source>
</evidence>
<evidence type="ECO:0000313" key="14">
    <source>
        <dbReference type="Proteomes" id="UP000644875"/>
    </source>
</evidence>
<gene>
    <name evidence="13" type="ORF">JHK64_00025</name>
</gene>
<dbReference type="GO" id="GO:0071972">
    <property type="term" value="F:peptidoglycan L,D-transpeptidase activity"/>
    <property type="evidence" value="ECO:0007669"/>
    <property type="project" value="InterPro"/>
</dbReference>
<dbReference type="Pfam" id="PF03717">
    <property type="entry name" value="PBP_dimer"/>
    <property type="match status" value="1"/>
</dbReference>
<evidence type="ECO:0000256" key="7">
    <source>
        <dbReference type="ARBA" id="ARBA00022989"/>
    </source>
</evidence>
<evidence type="ECO:0000313" key="13">
    <source>
        <dbReference type="EMBL" id="MBJ8349013.1"/>
    </source>
</evidence>
<evidence type="ECO:0000259" key="12">
    <source>
        <dbReference type="Pfam" id="PF03717"/>
    </source>
</evidence>
<keyword evidence="14" id="KW-1185">Reference proteome</keyword>
<evidence type="ECO:0000256" key="10">
    <source>
        <dbReference type="SAM" id="Phobius"/>
    </source>
</evidence>
<feature type="domain" description="Penicillin-binding protein transpeptidase" evidence="11">
    <location>
        <begin position="354"/>
        <end position="682"/>
    </location>
</feature>
<dbReference type="RefSeq" id="WP_199566948.1">
    <property type="nucleotide sequence ID" value="NZ_JAENBP010000001.1"/>
</dbReference>
<evidence type="ECO:0000256" key="1">
    <source>
        <dbReference type="ARBA" id="ARBA00004162"/>
    </source>
</evidence>
<dbReference type="AlphaFoldDB" id="A0A934P8P8"/>
<dbReference type="Gene3D" id="1.10.10.1230">
    <property type="entry name" value="Penicillin-binding protein, N-terminal non-catalytic domain, head sub-domain"/>
    <property type="match status" value="1"/>
</dbReference>
<dbReference type="InterPro" id="IPR050515">
    <property type="entry name" value="Beta-lactam/transpept"/>
</dbReference>
<dbReference type="Proteomes" id="UP000644875">
    <property type="component" value="Unassembled WGS sequence"/>
</dbReference>
<dbReference type="SUPFAM" id="SSF56519">
    <property type="entry name" value="Penicillin binding protein dimerisation domain"/>
    <property type="match status" value="1"/>
</dbReference>
<feature type="domain" description="Penicillin-binding protein dimerisation" evidence="12">
    <location>
        <begin position="68"/>
        <end position="305"/>
    </location>
</feature>
<name>A0A934P8P8_9STRE</name>
<dbReference type="Gene3D" id="3.90.1310.10">
    <property type="entry name" value="Penicillin-binding protein 2a (Domain 2)"/>
    <property type="match status" value="1"/>
</dbReference>
<comment type="subcellular location">
    <subcellularLocation>
        <location evidence="1">Cell membrane</location>
        <topology evidence="1">Single-pass membrane protein</topology>
    </subcellularLocation>
</comment>
<dbReference type="SUPFAM" id="SSF56601">
    <property type="entry name" value="beta-lactamase/transpeptidase-like"/>
    <property type="match status" value="1"/>
</dbReference>
<dbReference type="GO" id="GO:0005886">
    <property type="term" value="C:plasma membrane"/>
    <property type="evidence" value="ECO:0007669"/>
    <property type="project" value="UniProtKB-SubCell"/>
</dbReference>
<dbReference type="GO" id="GO:0008658">
    <property type="term" value="F:penicillin binding"/>
    <property type="evidence" value="ECO:0007669"/>
    <property type="project" value="InterPro"/>
</dbReference>
<keyword evidence="6" id="KW-0573">Peptidoglycan synthesis</keyword>
<comment type="similarity">
    <text evidence="2">Belongs to the transpeptidase family.</text>
</comment>
<organism evidence="13 14">
    <name type="scientific">Streptococcus zalophi</name>
    <dbReference type="NCBI Taxonomy" id="640031"/>
    <lineage>
        <taxon>Bacteria</taxon>
        <taxon>Bacillati</taxon>
        <taxon>Bacillota</taxon>
        <taxon>Bacilli</taxon>
        <taxon>Lactobacillales</taxon>
        <taxon>Streptococcaceae</taxon>
        <taxon>Streptococcus</taxon>
    </lineage>
</organism>
<dbReference type="PANTHER" id="PTHR30627:SF2">
    <property type="entry name" value="PEPTIDOGLYCAN D,D-TRANSPEPTIDASE MRDA"/>
    <property type="match status" value="1"/>
</dbReference>
<protein>
    <submittedName>
        <fullName evidence="13">Penicillin-binding protein 2</fullName>
    </submittedName>
</protein>
<dbReference type="GO" id="GO:0009252">
    <property type="term" value="P:peptidoglycan biosynthetic process"/>
    <property type="evidence" value="ECO:0007669"/>
    <property type="project" value="UniProtKB-KW"/>
</dbReference>
<evidence type="ECO:0000256" key="5">
    <source>
        <dbReference type="ARBA" id="ARBA00022960"/>
    </source>
</evidence>
<reference evidence="13 14" key="1">
    <citation type="journal article" date="2021" name="Int. J. Syst. Evol. Microbiol.">
        <title>Streptococcus vicugnae sp. nov., isolated from faeces of alpacas (Vicugna pacos) and cattle (Bos taurus), Streptococcus zalophi sp. nov., and Streptococcus pacificus sp. nov., isolated from respiratory tract of California sea lions (Zalophus californianus).</title>
        <authorList>
            <person name="Volokhov D.V."/>
            <person name="Zagorodnyaya T.A."/>
            <person name="Shen Z."/>
            <person name="Blom J."/>
            <person name="Furtak V.A."/>
            <person name="Eisenberg T."/>
            <person name="Fan P."/>
            <person name="Jeong K.C."/>
            <person name="Gao Y."/>
            <person name="Zhang S."/>
            <person name="Amselle M."/>
        </authorList>
    </citation>
    <scope>NUCLEOTIDE SEQUENCE [LARGE SCALE GENOMIC DNA]</scope>
    <source>
        <strain evidence="14">CSL7508-lung</strain>
    </source>
</reference>
<keyword evidence="3" id="KW-1003">Cell membrane</keyword>
<dbReference type="NCBIfam" id="NF038278">
    <property type="entry name" value="strep_PBP2B"/>
    <property type="match status" value="1"/>
</dbReference>
<keyword evidence="5" id="KW-0133">Cell shape</keyword>
<keyword evidence="4 10" id="KW-0812">Transmembrane</keyword>
<keyword evidence="8 10" id="KW-0472">Membrane</keyword>
<dbReference type="InterPro" id="IPR005311">
    <property type="entry name" value="PBP_dimer"/>
</dbReference>